<evidence type="ECO:0000313" key="2">
    <source>
        <dbReference type="EMBL" id="MCM2577321.1"/>
    </source>
</evidence>
<organism evidence="2 3">
    <name type="scientific">Streptomyces meridianus</name>
    <dbReference type="NCBI Taxonomy" id="2938945"/>
    <lineage>
        <taxon>Bacteria</taxon>
        <taxon>Bacillati</taxon>
        <taxon>Actinomycetota</taxon>
        <taxon>Actinomycetes</taxon>
        <taxon>Kitasatosporales</taxon>
        <taxon>Streptomycetaceae</taxon>
        <taxon>Streptomyces</taxon>
    </lineage>
</organism>
<reference evidence="2" key="1">
    <citation type="journal article" date="2023" name="Int. J. Syst. Evol. Microbiol.">
        <title>Streptomyces meridianus sp. nov. isolated from brackish water of the Tagus estuary in Alcochete, Portugal.</title>
        <authorList>
            <person name="Santos J.D.N."/>
            <person name="Klimek D."/>
            <person name="Calusinska M."/>
            <person name="Lobo Da Cunha A."/>
            <person name="Catita J."/>
            <person name="Goncalves H."/>
            <person name="Gonzalez I."/>
            <person name="Reyes F."/>
            <person name="Lage O.M."/>
        </authorList>
    </citation>
    <scope>NUCLEOTIDE SEQUENCE</scope>
    <source>
        <strain evidence="2">MTZ3.1</strain>
    </source>
</reference>
<dbReference type="Proteomes" id="UP001167160">
    <property type="component" value="Unassembled WGS sequence"/>
</dbReference>
<dbReference type="RefSeq" id="WP_251411947.1">
    <property type="nucleotide sequence ID" value="NZ_JAMQGM010000017.1"/>
</dbReference>
<feature type="region of interest" description="Disordered" evidence="1">
    <location>
        <begin position="1"/>
        <end position="26"/>
    </location>
</feature>
<proteinExistence type="predicted"/>
<dbReference type="EMBL" id="JAMQGM010000017">
    <property type="protein sequence ID" value="MCM2577321.1"/>
    <property type="molecule type" value="Genomic_DNA"/>
</dbReference>
<protein>
    <submittedName>
        <fullName evidence="2">Uncharacterized protein</fullName>
    </submittedName>
</protein>
<feature type="compositionally biased region" description="Basic and acidic residues" evidence="1">
    <location>
        <begin position="9"/>
        <end position="18"/>
    </location>
</feature>
<keyword evidence="3" id="KW-1185">Reference proteome</keyword>
<sequence length="88" mass="9988">MNRPMQHARTPEEREKPTAPEVGSVARDAARDEVGEVMEVQEGRIFLRPLGGGREWDALPEDIEQLTAWEEHRARDTAARARGRGMPR</sequence>
<gene>
    <name evidence="2" type="ORF">M1E25_08140</name>
</gene>
<evidence type="ECO:0000256" key="1">
    <source>
        <dbReference type="SAM" id="MobiDB-lite"/>
    </source>
</evidence>
<comment type="caution">
    <text evidence="2">The sequence shown here is derived from an EMBL/GenBank/DDBJ whole genome shotgun (WGS) entry which is preliminary data.</text>
</comment>
<name>A0ABT0X451_9ACTN</name>
<evidence type="ECO:0000313" key="3">
    <source>
        <dbReference type="Proteomes" id="UP001167160"/>
    </source>
</evidence>
<accession>A0ABT0X451</accession>